<protein>
    <submittedName>
        <fullName evidence="2">Uncharacterized protein</fullName>
    </submittedName>
</protein>
<organism evidence="2 3">
    <name type="scientific">Azomonas macrocytogenes</name>
    <name type="common">Azotobacter macrocytogenes</name>
    <dbReference type="NCBI Taxonomy" id="69962"/>
    <lineage>
        <taxon>Bacteria</taxon>
        <taxon>Pseudomonadati</taxon>
        <taxon>Pseudomonadota</taxon>
        <taxon>Gammaproteobacteria</taxon>
        <taxon>Pseudomonadales</taxon>
        <taxon>Pseudomonadaceae</taxon>
        <taxon>Azomonas</taxon>
    </lineage>
</organism>
<dbReference type="EMBL" id="JACHXI010000031">
    <property type="protein sequence ID" value="MBB3105261.1"/>
    <property type="molecule type" value="Genomic_DNA"/>
</dbReference>
<name>A0A839T706_AZOMA</name>
<reference evidence="2 3" key="1">
    <citation type="submission" date="2020-08" db="EMBL/GenBank/DDBJ databases">
        <title>Genomic Encyclopedia of Type Strains, Phase III (KMG-III): the genomes of soil and plant-associated and newly described type strains.</title>
        <authorList>
            <person name="Whitman W."/>
        </authorList>
    </citation>
    <scope>NUCLEOTIDE SEQUENCE [LARGE SCALE GENOMIC DNA]</scope>
    <source>
        <strain evidence="2 3">CECT 4462</strain>
    </source>
</reference>
<evidence type="ECO:0000313" key="3">
    <source>
        <dbReference type="Proteomes" id="UP000549250"/>
    </source>
</evidence>
<dbReference type="Proteomes" id="UP000549250">
    <property type="component" value="Unassembled WGS sequence"/>
</dbReference>
<gene>
    <name evidence="2" type="ORF">FHR87_003697</name>
</gene>
<keyword evidence="3" id="KW-1185">Reference proteome</keyword>
<dbReference type="AlphaFoldDB" id="A0A839T706"/>
<accession>A0A839T706</accession>
<feature type="region of interest" description="Disordered" evidence="1">
    <location>
        <begin position="1"/>
        <end position="54"/>
    </location>
</feature>
<feature type="compositionally biased region" description="Polar residues" evidence="1">
    <location>
        <begin position="42"/>
        <end position="51"/>
    </location>
</feature>
<feature type="compositionally biased region" description="Low complexity" evidence="1">
    <location>
        <begin position="16"/>
        <end position="29"/>
    </location>
</feature>
<evidence type="ECO:0000313" key="2">
    <source>
        <dbReference type="EMBL" id="MBB3105261.1"/>
    </source>
</evidence>
<dbReference type="RefSeq" id="WP_246336095.1">
    <property type="nucleotide sequence ID" value="NZ_JACHXI010000031.1"/>
</dbReference>
<proteinExistence type="predicted"/>
<comment type="caution">
    <text evidence="2">The sequence shown here is derived from an EMBL/GenBank/DDBJ whole genome shotgun (WGS) entry which is preliminary data.</text>
</comment>
<evidence type="ECO:0000256" key="1">
    <source>
        <dbReference type="SAM" id="MobiDB-lite"/>
    </source>
</evidence>
<sequence length="266" mass="29409">MNRQNQLATSIHDESTTAQQASHSQAAPTVETTSKEKKSPENKSTSASTQPAHIKKALRREAFNLYSRMASKAVLEDRRLALAIAITSLYVDVRNELPEALRKRMEHGLGIQSHLMPTDRAALEIQLAQRTETDLFTLLGSMAATTVFRCDNSDQFEQSVAGSQSLAYIQHTGMQPIEAFMMNEAYLKAQVKPAIIHDCKQSGFAAKYNEVKGEKAFDKLASGKLDELIKTILTFTAFSWLGYLPPALELPVQSSTALVTRRHNAA</sequence>